<proteinExistence type="predicted"/>
<dbReference type="PANTHER" id="PTHR30250">
    <property type="entry name" value="PST FAMILY PREDICTED COLANIC ACID TRANSPORTER"/>
    <property type="match status" value="1"/>
</dbReference>
<dbReference type="PANTHER" id="PTHR30250:SF11">
    <property type="entry name" value="O-ANTIGEN TRANSPORTER-RELATED"/>
    <property type="match status" value="1"/>
</dbReference>
<evidence type="ECO:0000256" key="2">
    <source>
        <dbReference type="ARBA" id="ARBA00022475"/>
    </source>
</evidence>
<evidence type="ECO:0000313" key="8">
    <source>
        <dbReference type="Proteomes" id="UP001339911"/>
    </source>
</evidence>
<protein>
    <submittedName>
        <fullName evidence="7">Oligosaccharide flippase family protein</fullName>
    </submittedName>
</protein>
<feature type="transmembrane region" description="Helical" evidence="6">
    <location>
        <begin position="16"/>
        <end position="42"/>
    </location>
</feature>
<reference evidence="7 8" key="1">
    <citation type="submission" date="2024-01" db="EMBL/GenBank/DDBJ databases">
        <title>Genome insights into Plantactinospora veratri sp. nov.</title>
        <authorList>
            <person name="Wang L."/>
        </authorList>
    </citation>
    <scope>NUCLEOTIDE SEQUENCE [LARGE SCALE GENOMIC DNA]</scope>
    <source>
        <strain evidence="7 8">NEAU-FHS4</strain>
    </source>
</reference>
<accession>A0ABU7SGB6</accession>
<comment type="subcellular location">
    <subcellularLocation>
        <location evidence="1">Cell membrane</location>
        <topology evidence="1">Multi-pass membrane protein</topology>
    </subcellularLocation>
</comment>
<feature type="transmembrane region" description="Helical" evidence="6">
    <location>
        <begin position="92"/>
        <end position="116"/>
    </location>
</feature>
<evidence type="ECO:0000256" key="5">
    <source>
        <dbReference type="ARBA" id="ARBA00023136"/>
    </source>
</evidence>
<gene>
    <name evidence="7" type="ORF">V1634_17500</name>
</gene>
<evidence type="ECO:0000256" key="4">
    <source>
        <dbReference type="ARBA" id="ARBA00022989"/>
    </source>
</evidence>
<feature type="transmembrane region" description="Helical" evidence="6">
    <location>
        <begin position="48"/>
        <end position="71"/>
    </location>
</feature>
<evidence type="ECO:0000313" key="7">
    <source>
        <dbReference type="EMBL" id="MEE6308627.1"/>
    </source>
</evidence>
<evidence type="ECO:0000256" key="3">
    <source>
        <dbReference type="ARBA" id="ARBA00022692"/>
    </source>
</evidence>
<evidence type="ECO:0000256" key="1">
    <source>
        <dbReference type="ARBA" id="ARBA00004651"/>
    </source>
</evidence>
<feature type="transmembrane region" description="Helical" evidence="6">
    <location>
        <begin position="154"/>
        <end position="175"/>
    </location>
</feature>
<dbReference type="RefSeq" id="WP_331208904.1">
    <property type="nucleotide sequence ID" value="NZ_JAZGQL010000012.1"/>
</dbReference>
<name>A0ABU7SGB6_9ACTN</name>
<keyword evidence="2" id="KW-1003">Cell membrane</keyword>
<feature type="transmembrane region" description="Helical" evidence="6">
    <location>
        <begin position="122"/>
        <end position="142"/>
    </location>
</feature>
<feature type="transmembrane region" description="Helical" evidence="6">
    <location>
        <begin position="329"/>
        <end position="346"/>
    </location>
</feature>
<keyword evidence="8" id="KW-1185">Reference proteome</keyword>
<comment type="caution">
    <text evidence="7">The sequence shown here is derived from an EMBL/GenBank/DDBJ whole genome shotgun (WGS) entry which is preliminary data.</text>
</comment>
<sequence>MDPDVGPLNRLRSSPLVGLTSFGALRAALVAGGAVVATWLLGPHDRGLMVLGVTFGSVAALLVGMGTGSALRSRVPGADAGGRQLLVASFAWWTLLSAGAAGTLAVLLCALSAPLIGPELTGPALLVGVFVNAAGQVALTQLPDAWYAGGRFRAGSGWAALVALTGALGVVGAAALDRTAWALLLGQGLLMAVAGGWQAVHLRRVGLFALPPLPWRRLLELPGAGVRALGMTLGLVVVMRLDRYVLGAVTGPADVAVYSLAVTISGLPALVPAAMGQLALREVAAGRGLDFVRRAAWRAVRWAAAFSVPVAVAGWVLVVPVFGPEFAPVRVLLPVLLGAGVILAPFEVASRGLLGGGWMGTAGLLGAAGCVLAVLAYTSLVTVLGLAGAALACCVLYAALSAGAWTLLRWRLVRRAADEAENSINMLKITVKG</sequence>
<dbReference type="Proteomes" id="UP001339911">
    <property type="component" value="Unassembled WGS sequence"/>
</dbReference>
<organism evidence="7 8">
    <name type="scientific">Plantactinospora veratri</name>
    <dbReference type="NCBI Taxonomy" id="1436122"/>
    <lineage>
        <taxon>Bacteria</taxon>
        <taxon>Bacillati</taxon>
        <taxon>Actinomycetota</taxon>
        <taxon>Actinomycetes</taxon>
        <taxon>Micromonosporales</taxon>
        <taxon>Micromonosporaceae</taxon>
        <taxon>Plantactinospora</taxon>
    </lineage>
</organism>
<feature type="transmembrane region" description="Helical" evidence="6">
    <location>
        <begin position="358"/>
        <end position="377"/>
    </location>
</feature>
<keyword evidence="4 6" id="KW-1133">Transmembrane helix</keyword>
<dbReference type="Pfam" id="PF13440">
    <property type="entry name" value="Polysacc_synt_3"/>
    <property type="match status" value="1"/>
</dbReference>
<evidence type="ECO:0000256" key="6">
    <source>
        <dbReference type="SAM" id="Phobius"/>
    </source>
</evidence>
<keyword evidence="3 6" id="KW-0812">Transmembrane</keyword>
<feature type="transmembrane region" description="Helical" evidence="6">
    <location>
        <begin position="256"/>
        <end position="280"/>
    </location>
</feature>
<feature type="transmembrane region" description="Helical" evidence="6">
    <location>
        <begin position="383"/>
        <end position="408"/>
    </location>
</feature>
<dbReference type="InterPro" id="IPR050833">
    <property type="entry name" value="Poly_Biosynth_Transport"/>
</dbReference>
<dbReference type="EMBL" id="JAZGQL010000012">
    <property type="protein sequence ID" value="MEE6308627.1"/>
    <property type="molecule type" value="Genomic_DNA"/>
</dbReference>
<feature type="transmembrane region" description="Helical" evidence="6">
    <location>
        <begin position="300"/>
        <end position="323"/>
    </location>
</feature>
<feature type="transmembrane region" description="Helical" evidence="6">
    <location>
        <begin position="181"/>
        <end position="200"/>
    </location>
</feature>
<keyword evidence="5 6" id="KW-0472">Membrane</keyword>